<reference evidence="2" key="1">
    <citation type="journal article" date="2015" name="Nat. Genet.">
        <title>The genome and transcriptome of the zoonotic hookworm Ancylostoma ceylanicum identify infection-specific gene families.</title>
        <authorList>
            <person name="Schwarz E.M."/>
            <person name="Hu Y."/>
            <person name="Antoshechkin I."/>
            <person name="Miller M.M."/>
            <person name="Sternberg P.W."/>
            <person name="Aroian R.V."/>
        </authorList>
    </citation>
    <scope>NUCLEOTIDE SEQUENCE</scope>
    <source>
        <strain evidence="2">HY135</strain>
    </source>
</reference>
<proteinExistence type="predicted"/>
<dbReference type="OrthoDB" id="5870833at2759"/>
<evidence type="ECO:0000313" key="1">
    <source>
        <dbReference type="EMBL" id="EYC31707.1"/>
    </source>
</evidence>
<evidence type="ECO:0000313" key="2">
    <source>
        <dbReference type="Proteomes" id="UP000024635"/>
    </source>
</evidence>
<sequence>MSPIALTEYKIKKKEAKAEVARAKNATMDELYKKLNNSHAEKYVFRLARARHRASLDLSGVRAVKCEDGKVVRDPVEVRQTWRKYFLPILNEEFPREKGLSYHRQLDRCNHGPQRK</sequence>
<dbReference type="EMBL" id="JARK01001339">
    <property type="protein sequence ID" value="EYC31707.1"/>
    <property type="molecule type" value="Genomic_DNA"/>
</dbReference>
<gene>
    <name evidence="1" type="primary">Acey_s0003.g1195</name>
    <name evidence="1" type="ORF">Y032_0003g1195</name>
</gene>
<keyword evidence="2" id="KW-1185">Reference proteome</keyword>
<accession>A0A016VXF8</accession>
<dbReference type="AlphaFoldDB" id="A0A016VXF8"/>
<protein>
    <submittedName>
        <fullName evidence="1">Uncharacterized protein</fullName>
    </submittedName>
</protein>
<organism evidence="1 2">
    <name type="scientific">Ancylostoma ceylanicum</name>
    <dbReference type="NCBI Taxonomy" id="53326"/>
    <lineage>
        <taxon>Eukaryota</taxon>
        <taxon>Metazoa</taxon>
        <taxon>Ecdysozoa</taxon>
        <taxon>Nematoda</taxon>
        <taxon>Chromadorea</taxon>
        <taxon>Rhabditida</taxon>
        <taxon>Rhabditina</taxon>
        <taxon>Rhabditomorpha</taxon>
        <taxon>Strongyloidea</taxon>
        <taxon>Ancylostomatidae</taxon>
        <taxon>Ancylostomatinae</taxon>
        <taxon>Ancylostoma</taxon>
    </lineage>
</organism>
<name>A0A016VXF8_9BILA</name>
<comment type="caution">
    <text evidence="1">The sequence shown here is derived from an EMBL/GenBank/DDBJ whole genome shotgun (WGS) entry which is preliminary data.</text>
</comment>
<dbReference type="Proteomes" id="UP000024635">
    <property type="component" value="Unassembled WGS sequence"/>
</dbReference>